<dbReference type="EMBL" id="QJKJ01005930">
    <property type="protein sequence ID" value="RDX88469.1"/>
    <property type="molecule type" value="Genomic_DNA"/>
</dbReference>
<dbReference type="GO" id="GO:0000166">
    <property type="term" value="F:nucleotide binding"/>
    <property type="evidence" value="ECO:0007669"/>
    <property type="project" value="UniProtKB-KW"/>
</dbReference>
<evidence type="ECO:0000256" key="3">
    <source>
        <dbReference type="ARBA" id="ARBA00022821"/>
    </source>
</evidence>
<protein>
    <submittedName>
        <fullName evidence="5">Disease resistance RPP13-like protein 1</fullName>
    </submittedName>
</protein>
<evidence type="ECO:0000313" key="5">
    <source>
        <dbReference type="EMBL" id="RDX88469.1"/>
    </source>
</evidence>
<dbReference type="AlphaFoldDB" id="A0A371GD69"/>
<dbReference type="OrthoDB" id="2018467at2759"/>
<proteinExistence type="predicted"/>
<keyword evidence="2" id="KW-0547">Nucleotide-binding</keyword>
<keyword evidence="1" id="KW-0677">Repeat</keyword>
<keyword evidence="6" id="KW-1185">Reference proteome</keyword>
<name>A0A371GD69_MUCPR</name>
<feature type="domain" description="Disease resistance N-terminal" evidence="4">
    <location>
        <begin position="64"/>
        <end position="127"/>
    </location>
</feature>
<comment type="caution">
    <text evidence="5">The sequence shown here is derived from an EMBL/GenBank/DDBJ whole genome shotgun (WGS) entry which is preliminary data.</text>
</comment>
<reference evidence="5" key="1">
    <citation type="submission" date="2018-05" db="EMBL/GenBank/DDBJ databases">
        <title>Draft genome of Mucuna pruriens seed.</title>
        <authorList>
            <person name="Nnadi N.E."/>
            <person name="Vos R."/>
            <person name="Hasami M.H."/>
            <person name="Devisetty U.K."/>
            <person name="Aguiy J.C."/>
        </authorList>
    </citation>
    <scope>NUCLEOTIDE SEQUENCE [LARGE SCALE GENOMIC DNA]</scope>
    <source>
        <strain evidence="5">JCA_2017</strain>
    </source>
</reference>
<dbReference type="GO" id="GO:0006952">
    <property type="term" value="P:defense response"/>
    <property type="evidence" value="ECO:0007669"/>
    <property type="project" value="UniProtKB-KW"/>
</dbReference>
<accession>A0A371GD69</accession>
<evidence type="ECO:0000313" key="6">
    <source>
        <dbReference type="Proteomes" id="UP000257109"/>
    </source>
</evidence>
<dbReference type="Pfam" id="PF18052">
    <property type="entry name" value="Rx_N"/>
    <property type="match status" value="1"/>
</dbReference>
<feature type="non-terminal residue" evidence="5">
    <location>
        <position position="1"/>
    </location>
</feature>
<gene>
    <name evidence="5" type="primary">RPPL1</name>
    <name evidence="5" type="ORF">CR513_29926</name>
</gene>
<dbReference type="Proteomes" id="UP000257109">
    <property type="component" value="Unassembled WGS sequence"/>
</dbReference>
<evidence type="ECO:0000256" key="1">
    <source>
        <dbReference type="ARBA" id="ARBA00022737"/>
    </source>
</evidence>
<dbReference type="InterPro" id="IPR041118">
    <property type="entry name" value="Rx_N"/>
</dbReference>
<keyword evidence="3" id="KW-0611">Plant defense</keyword>
<evidence type="ECO:0000256" key="2">
    <source>
        <dbReference type="ARBA" id="ARBA00022741"/>
    </source>
</evidence>
<organism evidence="5 6">
    <name type="scientific">Mucuna pruriens</name>
    <name type="common">Velvet bean</name>
    <name type="synonym">Dolichos pruriens</name>
    <dbReference type="NCBI Taxonomy" id="157652"/>
    <lineage>
        <taxon>Eukaryota</taxon>
        <taxon>Viridiplantae</taxon>
        <taxon>Streptophyta</taxon>
        <taxon>Embryophyta</taxon>
        <taxon>Tracheophyta</taxon>
        <taxon>Spermatophyta</taxon>
        <taxon>Magnoliopsida</taxon>
        <taxon>eudicotyledons</taxon>
        <taxon>Gunneridae</taxon>
        <taxon>Pentapetalae</taxon>
        <taxon>rosids</taxon>
        <taxon>fabids</taxon>
        <taxon>Fabales</taxon>
        <taxon>Fabaceae</taxon>
        <taxon>Papilionoideae</taxon>
        <taxon>50 kb inversion clade</taxon>
        <taxon>NPAAA clade</taxon>
        <taxon>indigoferoid/millettioid clade</taxon>
        <taxon>Phaseoleae</taxon>
        <taxon>Mucuna</taxon>
    </lineage>
</organism>
<evidence type="ECO:0000259" key="4">
    <source>
        <dbReference type="Pfam" id="PF18052"/>
    </source>
</evidence>
<sequence length="241" mass="28354">MPFPKRRCEMGAICLSRKYKYLNETIWFNIKLYQRVVIAFLKIMAKSLLFSFAESLIGKLASLHDLQDMKESMALIKALLLDAEEKKLWDNTLSEWLRQNKHVSLMPKTVDDFECKGLRKHVVNEGNNKKKLKEDEIIINFRLLHKLLSKTHEIKDINKRLDKVAAQRNMFGLQLNDQDTRVVHVREMTHSYVNPSNVIGREDDKQKIIKLLLQDRKRNCEKVCRDTVGSEDIREFTILEV</sequence>
<dbReference type="STRING" id="157652.A0A371GD69"/>